<dbReference type="OrthoDB" id="5929053at2"/>
<dbReference type="Proteomes" id="UP000294862">
    <property type="component" value="Unassembled WGS sequence"/>
</dbReference>
<comment type="caution">
    <text evidence="2">The sequence shown here is derived from an EMBL/GenBank/DDBJ whole genome shotgun (WGS) entry which is preliminary data.</text>
</comment>
<feature type="compositionally biased region" description="Low complexity" evidence="1">
    <location>
        <begin position="167"/>
        <end position="181"/>
    </location>
</feature>
<evidence type="ECO:0000313" key="3">
    <source>
        <dbReference type="Proteomes" id="UP000294862"/>
    </source>
</evidence>
<reference evidence="2 3" key="1">
    <citation type="journal article" date="2015" name="Stand. Genomic Sci.">
        <title>Genomic Encyclopedia of Bacterial and Archaeal Type Strains, Phase III: the genomes of soil and plant-associated and newly described type strains.</title>
        <authorList>
            <person name="Whitman W.B."/>
            <person name="Woyke T."/>
            <person name="Klenk H.P."/>
            <person name="Zhou Y."/>
            <person name="Lilburn T.G."/>
            <person name="Beck B.J."/>
            <person name="De Vos P."/>
            <person name="Vandamme P."/>
            <person name="Eisen J.A."/>
            <person name="Garrity G."/>
            <person name="Hugenholtz P."/>
            <person name="Kyrpides N.C."/>
        </authorList>
    </citation>
    <scope>NUCLEOTIDE SEQUENCE [LARGE SCALE GENOMIC DNA]</scope>
    <source>
        <strain evidence="2 3">A3</strain>
    </source>
</reference>
<accession>A0A4V2S2X5</accession>
<protein>
    <submittedName>
        <fullName evidence="2">Uncharacterized protein</fullName>
    </submittedName>
</protein>
<feature type="compositionally biased region" description="Basic and acidic residues" evidence="1">
    <location>
        <begin position="116"/>
        <end position="134"/>
    </location>
</feature>
<evidence type="ECO:0000256" key="1">
    <source>
        <dbReference type="SAM" id="MobiDB-lite"/>
    </source>
</evidence>
<dbReference type="AlphaFoldDB" id="A0A4V2S2X5"/>
<feature type="region of interest" description="Disordered" evidence="1">
    <location>
        <begin position="116"/>
        <end position="181"/>
    </location>
</feature>
<organism evidence="2 3">
    <name type="scientific">Dokdonella fugitiva</name>
    <dbReference type="NCBI Taxonomy" id="328517"/>
    <lineage>
        <taxon>Bacteria</taxon>
        <taxon>Pseudomonadati</taxon>
        <taxon>Pseudomonadota</taxon>
        <taxon>Gammaproteobacteria</taxon>
        <taxon>Lysobacterales</taxon>
        <taxon>Rhodanobacteraceae</taxon>
        <taxon>Dokdonella</taxon>
    </lineage>
</organism>
<proteinExistence type="predicted"/>
<name>A0A4V2S2X5_9GAMM</name>
<evidence type="ECO:0000313" key="2">
    <source>
        <dbReference type="EMBL" id="TCO42140.1"/>
    </source>
</evidence>
<keyword evidence="3" id="KW-1185">Reference proteome</keyword>
<dbReference type="RefSeq" id="WP_131995333.1">
    <property type="nucleotide sequence ID" value="NZ_JACGXM010000011.1"/>
</dbReference>
<sequence>MGSIDAAPGRRAAWAFLAALAALRMLFAWHLPFDTDEAQHLHVVWAWTQGLLPYRDVFDNHAPLFQLLSAPLFAAIGENADVIRLMRLAVVPWYGLAHDVVRERAIDERIPCAREREAQRDEARQHEETRDERPPASARGASPSVQARRSTAIGDVRAMRRVPAQPANATSAAAAATSRAS</sequence>
<gene>
    <name evidence="2" type="ORF">EV148_102499</name>
</gene>
<dbReference type="EMBL" id="SLWQ01000002">
    <property type="protein sequence ID" value="TCO42140.1"/>
    <property type="molecule type" value="Genomic_DNA"/>
</dbReference>